<evidence type="ECO:0000256" key="3">
    <source>
        <dbReference type="ARBA" id="ARBA00022989"/>
    </source>
</evidence>
<name>A0ABP7VEF9_9FLAO</name>
<dbReference type="InterPro" id="IPR045275">
    <property type="entry name" value="MscS_archaea/bacteria_type"/>
</dbReference>
<gene>
    <name evidence="7" type="ORF">GCM10022389_07700</name>
</gene>
<dbReference type="Pfam" id="PF00924">
    <property type="entry name" value="MS_channel_2nd"/>
    <property type="match status" value="1"/>
</dbReference>
<dbReference type="InterPro" id="IPR006685">
    <property type="entry name" value="MscS_channel_2nd"/>
</dbReference>
<dbReference type="Gene3D" id="1.10.287.1260">
    <property type="match status" value="1"/>
</dbReference>
<evidence type="ECO:0000259" key="6">
    <source>
        <dbReference type="Pfam" id="PF00924"/>
    </source>
</evidence>
<dbReference type="RefSeq" id="WP_344815475.1">
    <property type="nucleotide sequence ID" value="NZ_BAABCT010000002.1"/>
</dbReference>
<evidence type="ECO:0000256" key="4">
    <source>
        <dbReference type="ARBA" id="ARBA00023136"/>
    </source>
</evidence>
<dbReference type="SUPFAM" id="SSF50182">
    <property type="entry name" value="Sm-like ribonucleoproteins"/>
    <property type="match status" value="1"/>
</dbReference>
<feature type="transmembrane region" description="Helical" evidence="5">
    <location>
        <begin position="73"/>
        <end position="95"/>
    </location>
</feature>
<evidence type="ECO:0000256" key="1">
    <source>
        <dbReference type="ARBA" id="ARBA00004370"/>
    </source>
</evidence>
<keyword evidence="2 5" id="KW-0812">Transmembrane</keyword>
<dbReference type="InterPro" id="IPR010920">
    <property type="entry name" value="LSM_dom_sf"/>
</dbReference>
<evidence type="ECO:0000256" key="5">
    <source>
        <dbReference type="SAM" id="Phobius"/>
    </source>
</evidence>
<proteinExistence type="predicted"/>
<organism evidence="7 8">
    <name type="scientific">Flavobacterium cheonanense</name>
    <dbReference type="NCBI Taxonomy" id="706183"/>
    <lineage>
        <taxon>Bacteria</taxon>
        <taxon>Pseudomonadati</taxon>
        <taxon>Bacteroidota</taxon>
        <taxon>Flavobacteriia</taxon>
        <taxon>Flavobacteriales</taxon>
        <taxon>Flavobacteriaceae</taxon>
        <taxon>Flavobacterium</taxon>
    </lineage>
</organism>
<protein>
    <submittedName>
        <fullName evidence="7">Mechanosensitive ion channel family protein</fullName>
    </submittedName>
</protein>
<feature type="transmembrane region" description="Helical" evidence="5">
    <location>
        <begin position="6"/>
        <end position="24"/>
    </location>
</feature>
<feature type="transmembrane region" description="Helical" evidence="5">
    <location>
        <begin position="45"/>
        <end position="67"/>
    </location>
</feature>
<accession>A0ABP7VEF9</accession>
<reference evidence="8" key="1">
    <citation type="journal article" date="2019" name="Int. J. Syst. Evol. Microbiol.">
        <title>The Global Catalogue of Microorganisms (GCM) 10K type strain sequencing project: providing services to taxonomists for standard genome sequencing and annotation.</title>
        <authorList>
            <consortium name="The Broad Institute Genomics Platform"/>
            <consortium name="The Broad Institute Genome Sequencing Center for Infectious Disease"/>
            <person name="Wu L."/>
            <person name="Ma J."/>
        </authorList>
    </citation>
    <scope>NUCLEOTIDE SEQUENCE [LARGE SCALE GENOMIC DNA]</scope>
    <source>
        <strain evidence="8">JCM 17069</strain>
    </source>
</reference>
<dbReference type="Gene3D" id="2.30.30.60">
    <property type="match status" value="1"/>
</dbReference>
<comment type="subcellular location">
    <subcellularLocation>
        <location evidence="1">Membrane</location>
    </subcellularLocation>
</comment>
<sequence>MKTITIQIIETSIVLFCYLLSYFATKTIINNALKNTQLQRGRRKIMIKTINLLLSLTAIILLSAIWGLKQNEIAIFATSILTAFGIAFFAQWSLLSNITSGIILFFNHPLKIGDYIEVLDKDYPFSGEISDLTYFFIHLKTENDRIITIPNSLILQKSISVTEKVKG</sequence>
<keyword evidence="4 5" id="KW-0472">Membrane</keyword>
<comment type="caution">
    <text evidence="7">The sequence shown here is derived from an EMBL/GenBank/DDBJ whole genome shotgun (WGS) entry which is preliminary data.</text>
</comment>
<dbReference type="PANTHER" id="PTHR30221:SF8">
    <property type="entry name" value="SMALL-CONDUCTANCE MECHANOSENSITIVE CHANNEL"/>
    <property type="match status" value="1"/>
</dbReference>
<evidence type="ECO:0000313" key="7">
    <source>
        <dbReference type="EMBL" id="GAA4065429.1"/>
    </source>
</evidence>
<evidence type="ECO:0000256" key="2">
    <source>
        <dbReference type="ARBA" id="ARBA00022692"/>
    </source>
</evidence>
<dbReference type="EMBL" id="BAABCT010000002">
    <property type="protein sequence ID" value="GAA4065429.1"/>
    <property type="molecule type" value="Genomic_DNA"/>
</dbReference>
<dbReference type="PANTHER" id="PTHR30221">
    <property type="entry name" value="SMALL-CONDUCTANCE MECHANOSENSITIVE CHANNEL"/>
    <property type="match status" value="1"/>
</dbReference>
<dbReference type="Proteomes" id="UP001500367">
    <property type="component" value="Unassembled WGS sequence"/>
</dbReference>
<dbReference type="InterPro" id="IPR023408">
    <property type="entry name" value="MscS_beta-dom_sf"/>
</dbReference>
<feature type="domain" description="Mechanosensitive ion channel MscS" evidence="6">
    <location>
        <begin position="94"/>
        <end position="159"/>
    </location>
</feature>
<keyword evidence="3 5" id="KW-1133">Transmembrane helix</keyword>
<keyword evidence="8" id="KW-1185">Reference proteome</keyword>
<evidence type="ECO:0000313" key="8">
    <source>
        <dbReference type="Proteomes" id="UP001500367"/>
    </source>
</evidence>